<evidence type="ECO:0000313" key="3">
    <source>
        <dbReference type="RefSeq" id="XP_055883890.1"/>
    </source>
</evidence>
<gene>
    <name evidence="3" type="primary">LOC106075771</name>
</gene>
<evidence type="ECO:0000256" key="1">
    <source>
        <dbReference type="SAM" id="SignalP"/>
    </source>
</evidence>
<protein>
    <submittedName>
        <fullName evidence="3">Uncharacterized protein LOC106075771</fullName>
    </submittedName>
</protein>
<dbReference type="RefSeq" id="XP_055883890.1">
    <property type="nucleotide sequence ID" value="XM_056027915.1"/>
</dbReference>
<organism evidence="2 3">
    <name type="scientific">Biomphalaria glabrata</name>
    <name type="common">Bloodfluke planorb</name>
    <name type="synonym">Freshwater snail</name>
    <dbReference type="NCBI Taxonomy" id="6526"/>
    <lineage>
        <taxon>Eukaryota</taxon>
        <taxon>Metazoa</taxon>
        <taxon>Spiralia</taxon>
        <taxon>Lophotrochozoa</taxon>
        <taxon>Mollusca</taxon>
        <taxon>Gastropoda</taxon>
        <taxon>Heterobranchia</taxon>
        <taxon>Euthyneura</taxon>
        <taxon>Panpulmonata</taxon>
        <taxon>Hygrophila</taxon>
        <taxon>Lymnaeoidea</taxon>
        <taxon>Planorbidae</taxon>
        <taxon>Biomphalaria</taxon>
    </lineage>
</organism>
<keyword evidence="2" id="KW-1185">Reference proteome</keyword>
<feature type="chain" id="PRO_5040819245" evidence="1">
    <location>
        <begin position="20"/>
        <end position="131"/>
    </location>
</feature>
<keyword evidence="1" id="KW-0732">Signal</keyword>
<sequence length="131" mass="14430">MRGILLSLVMLSVICLTDGQRPVSLLCSTVRCPPRHVCRVIQQCANPILCPPIPICVPCVPKGVDDLCNRNGFCDTLLTVFPGNPFSLQPRTCPERNCPYDSVCIVDGITRMAHCCYNRVPLPTTKDPICM</sequence>
<proteinExistence type="predicted"/>
<name>A0A9W3A9Q8_BIOGL</name>
<dbReference type="GeneID" id="106075771"/>
<feature type="signal peptide" evidence="1">
    <location>
        <begin position="1"/>
        <end position="19"/>
    </location>
</feature>
<evidence type="ECO:0000313" key="2">
    <source>
        <dbReference type="Proteomes" id="UP001165740"/>
    </source>
</evidence>
<accession>A0A9W3A9Q8</accession>
<reference evidence="3" key="1">
    <citation type="submission" date="2025-08" db="UniProtKB">
        <authorList>
            <consortium name="RefSeq"/>
        </authorList>
    </citation>
    <scope>IDENTIFICATION</scope>
</reference>
<dbReference type="AlphaFoldDB" id="A0A9W3A9Q8"/>
<dbReference type="Proteomes" id="UP001165740">
    <property type="component" value="Chromosome 4"/>
</dbReference>